<keyword evidence="3 8" id="KW-0489">Methyltransferase</keyword>
<dbReference type="GO" id="GO:0004851">
    <property type="term" value="F:uroporphyrin-III C-methyltransferase activity"/>
    <property type="evidence" value="ECO:0007669"/>
    <property type="project" value="UniProtKB-EC"/>
</dbReference>
<evidence type="ECO:0000256" key="3">
    <source>
        <dbReference type="ARBA" id="ARBA00022603"/>
    </source>
</evidence>
<dbReference type="InterPro" id="IPR000878">
    <property type="entry name" value="4pyrrol_Mease"/>
</dbReference>
<proteinExistence type="inferred from homology"/>
<dbReference type="EC" id="2.1.1.107" evidence="2"/>
<evidence type="ECO:0000256" key="2">
    <source>
        <dbReference type="ARBA" id="ARBA00012162"/>
    </source>
</evidence>
<dbReference type="InterPro" id="IPR050161">
    <property type="entry name" value="Siro_Cobalamin_biosynth"/>
</dbReference>
<feature type="domain" description="Tetrapyrrole methylase" evidence="9">
    <location>
        <begin position="44"/>
        <end position="256"/>
    </location>
</feature>
<dbReference type="UniPathway" id="UPA00262">
    <property type="reaction ID" value="UER00211"/>
</dbReference>
<accession>A0A857JAV8</accession>
<evidence type="ECO:0000313" key="11">
    <source>
        <dbReference type="Proteomes" id="UP000464787"/>
    </source>
</evidence>
<evidence type="ECO:0000256" key="6">
    <source>
        <dbReference type="ARBA" id="ARBA00023244"/>
    </source>
</evidence>
<dbReference type="InterPro" id="IPR035996">
    <property type="entry name" value="4pyrrol_Methylase_sf"/>
</dbReference>
<keyword evidence="4 8" id="KW-0808">Transferase</keyword>
<evidence type="ECO:0000256" key="4">
    <source>
        <dbReference type="ARBA" id="ARBA00022679"/>
    </source>
</evidence>
<organism evidence="10 11">
    <name type="scientific">Xylophilus rhododendri</name>
    <dbReference type="NCBI Taxonomy" id="2697032"/>
    <lineage>
        <taxon>Bacteria</taxon>
        <taxon>Pseudomonadati</taxon>
        <taxon>Pseudomonadota</taxon>
        <taxon>Betaproteobacteria</taxon>
        <taxon>Burkholderiales</taxon>
        <taxon>Xylophilus</taxon>
    </lineage>
</organism>
<dbReference type="NCBIfam" id="TIGR01469">
    <property type="entry name" value="cobA_cysG_Cterm"/>
    <property type="match status" value="1"/>
</dbReference>
<keyword evidence="11" id="KW-1185">Reference proteome</keyword>
<dbReference type="PANTHER" id="PTHR45790:SF3">
    <property type="entry name" value="S-ADENOSYL-L-METHIONINE-DEPENDENT UROPORPHYRINOGEN III METHYLTRANSFERASE, CHLOROPLASTIC"/>
    <property type="match status" value="1"/>
</dbReference>
<dbReference type="SUPFAM" id="SSF53790">
    <property type="entry name" value="Tetrapyrrole methylase"/>
    <property type="match status" value="1"/>
</dbReference>
<sequence>MKDPQTPKPGDAIDPIFQLRGGEVHDLPPAPATEPVGPRSGGRCILVGAGPGDPDLLTVKAVKAIASATLLLVDDLVSDAIVALAQPGARVVYVGKRGGCKSTPQAFIEKLMLMAVREGETVVRLKGGDPFIFGRGGEEVEHLRGFGIEPEVINGITAGLAAVTTLGVPLTHRAHAHGVVFVTGHARPGSAGTDWRMLAATAHAARLTLVVYMGVSGAEHIQGELLQGLPGQTPVAVIQNVSLPSQRHTVCTLADLHETIVAQGFASPSVIVVGDVLQGLAAASAAGQQQARLA</sequence>
<evidence type="ECO:0000256" key="8">
    <source>
        <dbReference type="RuleBase" id="RU003960"/>
    </source>
</evidence>
<evidence type="ECO:0000256" key="1">
    <source>
        <dbReference type="ARBA" id="ARBA00005879"/>
    </source>
</evidence>
<dbReference type="InterPro" id="IPR003043">
    <property type="entry name" value="Uropor_MeTrfase_CS"/>
</dbReference>
<dbReference type="RefSeq" id="WP_160554959.1">
    <property type="nucleotide sequence ID" value="NZ_CP047650.1"/>
</dbReference>
<evidence type="ECO:0000256" key="7">
    <source>
        <dbReference type="ARBA" id="ARBA00025705"/>
    </source>
</evidence>
<dbReference type="InterPro" id="IPR014777">
    <property type="entry name" value="4pyrrole_Mease_sub1"/>
</dbReference>
<dbReference type="InterPro" id="IPR006366">
    <property type="entry name" value="CobA/CysG_C"/>
</dbReference>
<evidence type="ECO:0000313" key="10">
    <source>
        <dbReference type="EMBL" id="QHJ01151.1"/>
    </source>
</evidence>
<dbReference type="InterPro" id="IPR014776">
    <property type="entry name" value="4pyrrole_Mease_sub2"/>
</dbReference>
<evidence type="ECO:0000259" key="9">
    <source>
        <dbReference type="Pfam" id="PF00590"/>
    </source>
</evidence>
<dbReference type="EMBL" id="CP047650">
    <property type="protein sequence ID" value="QHJ01151.1"/>
    <property type="molecule type" value="Genomic_DNA"/>
</dbReference>
<dbReference type="AlphaFoldDB" id="A0A857JAV8"/>
<dbReference type="Pfam" id="PF00590">
    <property type="entry name" value="TP_methylase"/>
    <property type="match status" value="1"/>
</dbReference>
<dbReference type="KEGG" id="xyk:GT347_26080"/>
<dbReference type="Proteomes" id="UP000464787">
    <property type="component" value="Chromosome"/>
</dbReference>
<comment type="similarity">
    <text evidence="1 8">Belongs to the precorrin methyltransferase family.</text>
</comment>
<dbReference type="PANTHER" id="PTHR45790">
    <property type="entry name" value="SIROHEME SYNTHASE-RELATED"/>
    <property type="match status" value="1"/>
</dbReference>
<dbReference type="NCBIfam" id="NF004790">
    <property type="entry name" value="PRK06136.1"/>
    <property type="match status" value="1"/>
</dbReference>
<dbReference type="FunFam" id="3.40.1010.10:FF:000001">
    <property type="entry name" value="Siroheme synthase"/>
    <property type="match status" value="1"/>
</dbReference>
<dbReference type="PROSITE" id="PS00840">
    <property type="entry name" value="SUMT_2"/>
    <property type="match status" value="1"/>
</dbReference>
<dbReference type="CDD" id="cd11642">
    <property type="entry name" value="SUMT"/>
    <property type="match status" value="1"/>
</dbReference>
<keyword evidence="5" id="KW-0949">S-adenosyl-L-methionine</keyword>
<evidence type="ECO:0000256" key="5">
    <source>
        <dbReference type="ARBA" id="ARBA00022691"/>
    </source>
</evidence>
<gene>
    <name evidence="10" type="primary">cobA</name>
    <name evidence="10" type="ORF">GT347_26080</name>
</gene>
<comment type="pathway">
    <text evidence="7">Porphyrin-containing compound metabolism; siroheme biosynthesis; precorrin-2 from uroporphyrinogen III: step 1/1.</text>
</comment>
<protein>
    <recommendedName>
        <fullName evidence="2">uroporphyrinogen-III C-methyltransferase</fullName>
        <ecNumber evidence="2">2.1.1.107</ecNumber>
    </recommendedName>
</protein>
<dbReference type="PROSITE" id="PS00839">
    <property type="entry name" value="SUMT_1"/>
    <property type="match status" value="1"/>
</dbReference>
<reference evidence="10 11" key="1">
    <citation type="submission" date="2020-01" db="EMBL/GenBank/DDBJ databases">
        <title>Genome sequencing of strain KACC 21265.</title>
        <authorList>
            <person name="Heo J."/>
            <person name="Kim S.-J."/>
            <person name="Kim J.-S."/>
            <person name="Hong S.-B."/>
            <person name="Kwon S.-W."/>
        </authorList>
    </citation>
    <scope>NUCLEOTIDE SEQUENCE [LARGE SCALE GENOMIC DNA]</scope>
    <source>
        <strain evidence="10 11">KACC 21265</strain>
    </source>
</reference>
<dbReference type="GO" id="GO:0019354">
    <property type="term" value="P:siroheme biosynthetic process"/>
    <property type="evidence" value="ECO:0007669"/>
    <property type="project" value="UniProtKB-UniPathway"/>
</dbReference>
<keyword evidence="6" id="KW-0627">Porphyrin biosynthesis</keyword>
<name>A0A857JAV8_9BURK</name>
<dbReference type="Gene3D" id="3.40.1010.10">
    <property type="entry name" value="Cobalt-precorrin-4 Transmethylase, Domain 1"/>
    <property type="match status" value="1"/>
</dbReference>
<dbReference type="Gene3D" id="3.30.950.10">
    <property type="entry name" value="Methyltransferase, Cobalt-precorrin-4 Transmethylase, Domain 2"/>
    <property type="match status" value="1"/>
</dbReference>
<dbReference type="GO" id="GO:0032259">
    <property type="term" value="P:methylation"/>
    <property type="evidence" value="ECO:0007669"/>
    <property type="project" value="UniProtKB-KW"/>
</dbReference>